<protein>
    <submittedName>
        <fullName evidence="2">Uncharacterized protein</fullName>
    </submittedName>
</protein>
<keyword evidence="1" id="KW-0812">Transmembrane</keyword>
<keyword evidence="3" id="KW-1185">Reference proteome</keyword>
<name>A0A4U5MII1_STECR</name>
<gene>
    <name evidence="2" type="ORF">L596_021347</name>
</gene>
<reference evidence="2 3" key="2">
    <citation type="journal article" date="2019" name="G3 (Bethesda)">
        <title>Hybrid Assembly of the Genome of the Entomopathogenic Nematode Steinernema carpocapsae Identifies the X-Chromosome.</title>
        <authorList>
            <person name="Serra L."/>
            <person name="Macchietto M."/>
            <person name="Macias-Munoz A."/>
            <person name="McGill C.J."/>
            <person name="Rodriguez I.M."/>
            <person name="Rodriguez B."/>
            <person name="Murad R."/>
            <person name="Mortazavi A."/>
        </authorList>
    </citation>
    <scope>NUCLEOTIDE SEQUENCE [LARGE SCALE GENOMIC DNA]</scope>
    <source>
        <strain evidence="2 3">ALL</strain>
    </source>
</reference>
<organism evidence="2 3">
    <name type="scientific">Steinernema carpocapsae</name>
    <name type="common">Entomopathogenic nematode</name>
    <dbReference type="NCBI Taxonomy" id="34508"/>
    <lineage>
        <taxon>Eukaryota</taxon>
        <taxon>Metazoa</taxon>
        <taxon>Ecdysozoa</taxon>
        <taxon>Nematoda</taxon>
        <taxon>Chromadorea</taxon>
        <taxon>Rhabditida</taxon>
        <taxon>Tylenchina</taxon>
        <taxon>Panagrolaimomorpha</taxon>
        <taxon>Strongyloidoidea</taxon>
        <taxon>Steinernematidae</taxon>
        <taxon>Steinernema</taxon>
    </lineage>
</organism>
<feature type="transmembrane region" description="Helical" evidence="1">
    <location>
        <begin position="6"/>
        <end position="28"/>
    </location>
</feature>
<comment type="caution">
    <text evidence="2">The sequence shown here is derived from an EMBL/GenBank/DDBJ whole genome shotgun (WGS) entry which is preliminary data.</text>
</comment>
<accession>A0A4U5MII1</accession>
<evidence type="ECO:0000313" key="2">
    <source>
        <dbReference type="EMBL" id="TKR69158.1"/>
    </source>
</evidence>
<reference evidence="2 3" key="1">
    <citation type="journal article" date="2015" name="Genome Biol.">
        <title>Comparative genomics of Steinernema reveals deeply conserved gene regulatory networks.</title>
        <authorList>
            <person name="Dillman A.R."/>
            <person name="Macchietto M."/>
            <person name="Porter C.F."/>
            <person name="Rogers A."/>
            <person name="Williams B."/>
            <person name="Antoshechkin I."/>
            <person name="Lee M.M."/>
            <person name="Goodwin Z."/>
            <person name="Lu X."/>
            <person name="Lewis E.E."/>
            <person name="Goodrich-Blair H."/>
            <person name="Stock S.P."/>
            <person name="Adams B.J."/>
            <person name="Sternberg P.W."/>
            <person name="Mortazavi A."/>
        </authorList>
    </citation>
    <scope>NUCLEOTIDE SEQUENCE [LARGE SCALE GENOMIC DNA]</scope>
    <source>
        <strain evidence="2 3">ALL</strain>
    </source>
</reference>
<dbReference type="EMBL" id="AZBU02000007">
    <property type="protein sequence ID" value="TKR69158.1"/>
    <property type="molecule type" value="Genomic_DNA"/>
</dbReference>
<keyword evidence="1" id="KW-0472">Membrane</keyword>
<sequence length="87" mass="9885">MEGWIYAVIFVPLILGIIVKIGVCYIICTRRRRRLAAQGQPTTIVVQQPRQCAPPSPFRHSRENIFTTTGEDYLTIPVRPPPYCQTA</sequence>
<evidence type="ECO:0000256" key="1">
    <source>
        <dbReference type="SAM" id="Phobius"/>
    </source>
</evidence>
<dbReference type="Proteomes" id="UP000298663">
    <property type="component" value="Unassembled WGS sequence"/>
</dbReference>
<keyword evidence="1" id="KW-1133">Transmembrane helix</keyword>
<proteinExistence type="predicted"/>
<evidence type="ECO:0000313" key="3">
    <source>
        <dbReference type="Proteomes" id="UP000298663"/>
    </source>
</evidence>
<dbReference type="AlphaFoldDB" id="A0A4U5MII1"/>